<proteinExistence type="predicted"/>
<dbReference type="Proteomes" id="UP000503447">
    <property type="component" value="Chromosome"/>
</dbReference>
<dbReference type="InterPro" id="IPR006342">
    <property type="entry name" value="FkbM_mtfrase"/>
</dbReference>
<dbReference type="RefSeq" id="WP_171473313.1">
    <property type="nucleotide sequence ID" value="NZ_CP053452.2"/>
</dbReference>
<dbReference type="AlphaFoldDB" id="A0A6M5YVF4"/>
<dbReference type="InterPro" id="IPR029063">
    <property type="entry name" value="SAM-dependent_MTases_sf"/>
</dbReference>
<dbReference type="NCBIfam" id="TIGR01444">
    <property type="entry name" value="fkbM_fam"/>
    <property type="match status" value="1"/>
</dbReference>
<dbReference type="Gene3D" id="3.40.50.150">
    <property type="entry name" value="Vaccinia Virus protein VP39"/>
    <property type="match status" value="1"/>
</dbReference>
<dbReference type="PANTHER" id="PTHR34203">
    <property type="entry name" value="METHYLTRANSFERASE, FKBM FAMILY PROTEIN"/>
    <property type="match status" value="1"/>
</dbReference>
<accession>A0A6M5YVF4</accession>
<sequence>MRLPGAVRHYLRYRRVITFRSYLRLRSALIREGTGAIGFLDTIELQLRAPLSAAVRVRPRSNAIFTITEVLLDRVYAAAVGVAKNARTVLDLGANIGLASLYFAGELPAARVFAVEPDAGNFGLLEHNLRSLIAAGRARVRRGAAWDRDTPVAFLRPDAIGHVNAGVVRSVDLIPDPPDPALVCPGYRMSTRVSGSGFDSIDLLKVDIEGAERTLFADHEGWLHRVKLLAIEFHTDSREASNFDEVMNRSGFRILCDDGHTVVAMRTDGAC</sequence>
<organism evidence="2 3">
    <name type="scientific">Frigoriglobus tundricola</name>
    <dbReference type="NCBI Taxonomy" id="2774151"/>
    <lineage>
        <taxon>Bacteria</taxon>
        <taxon>Pseudomonadati</taxon>
        <taxon>Planctomycetota</taxon>
        <taxon>Planctomycetia</taxon>
        <taxon>Gemmatales</taxon>
        <taxon>Gemmataceae</taxon>
        <taxon>Frigoriglobus</taxon>
    </lineage>
</organism>
<evidence type="ECO:0000313" key="2">
    <source>
        <dbReference type="EMBL" id="QJW98057.1"/>
    </source>
</evidence>
<feature type="domain" description="Methyltransferase FkbM" evidence="1">
    <location>
        <begin position="199"/>
        <end position="252"/>
    </location>
</feature>
<keyword evidence="3" id="KW-1185">Reference proteome</keyword>
<dbReference type="InterPro" id="IPR052514">
    <property type="entry name" value="SAM-dependent_MTase"/>
</dbReference>
<gene>
    <name evidence="2" type="ORF">FTUN_5637</name>
</gene>
<dbReference type="SUPFAM" id="SSF53335">
    <property type="entry name" value="S-adenosyl-L-methionine-dependent methyltransferases"/>
    <property type="match status" value="1"/>
</dbReference>
<dbReference type="Pfam" id="PF05050">
    <property type="entry name" value="Methyltransf_21"/>
    <property type="match status" value="1"/>
</dbReference>
<dbReference type="KEGG" id="ftj:FTUN_5637"/>
<evidence type="ECO:0000313" key="3">
    <source>
        <dbReference type="Proteomes" id="UP000503447"/>
    </source>
</evidence>
<reference evidence="3" key="1">
    <citation type="submission" date="2020-05" db="EMBL/GenBank/DDBJ databases">
        <title>Frigoriglobus tundricola gen. nov., sp. nov., a psychrotolerant cellulolytic planctomycete of the family Gemmataceae with two divergent copies of 16S rRNA gene.</title>
        <authorList>
            <person name="Kulichevskaya I.S."/>
            <person name="Ivanova A.A."/>
            <person name="Naumoff D.G."/>
            <person name="Beletsky A.V."/>
            <person name="Rijpstra W.I.C."/>
            <person name="Sinninghe Damste J.S."/>
            <person name="Mardanov A.V."/>
            <person name="Ravin N.V."/>
            <person name="Dedysh S.N."/>
        </authorList>
    </citation>
    <scope>NUCLEOTIDE SEQUENCE [LARGE SCALE GENOMIC DNA]</scope>
    <source>
        <strain evidence="3">PL17</strain>
    </source>
</reference>
<name>A0A6M5YVF4_9BACT</name>
<protein>
    <recommendedName>
        <fullName evidence="1">Methyltransferase FkbM domain-containing protein</fullName>
    </recommendedName>
</protein>
<evidence type="ECO:0000259" key="1">
    <source>
        <dbReference type="Pfam" id="PF05050"/>
    </source>
</evidence>
<dbReference type="EMBL" id="CP053452">
    <property type="protein sequence ID" value="QJW98057.1"/>
    <property type="molecule type" value="Genomic_DNA"/>
</dbReference>
<dbReference type="PANTHER" id="PTHR34203:SF13">
    <property type="entry name" value="EXPRESSED PROTEIN"/>
    <property type="match status" value="1"/>
</dbReference>